<dbReference type="Proteomes" id="UP000198677">
    <property type="component" value="Unassembled WGS sequence"/>
</dbReference>
<dbReference type="GO" id="GO:0008289">
    <property type="term" value="F:lipid binding"/>
    <property type="evidence" value="ECO:0007669"/>
    <property type="project" value="UniProtKB-KW"/>
</dbReference>
<reference evidence="3" key="1">
    <citation type="submission" date="2016-10" db="EMBL/GenBank/DDBJ databases">
        <authorList>
            <person name="Varghese N."/>
            <person name="Submissions S."/>
        </authorList>
    </citation>
    <scope>NUCLEOTIDE SEQUENCE [LARGE SCALE GENOMIC DNA]</scope>
    <source>
        <strain evidence="3">DSM 44675</strain>
    </source>
</reference>
<name>A0A1H7S386_9NOCA</name>
<organism evidence="2 3">
    <name type="scientific">Rhodococcus maanshanensis</name>
    <dbReference type="NCBI Taxonomy" id="183556"/>
    <lineage>
        <taxon>Bacteria</taxon>
        <taxon>Bacillati</taxon>
        <taxon>Actinomycetota</taxon>
        <taxon>Actinomycetes</taxon>
        <taxon>Mycobacteriales</taxon>
        <taxon>Nocardiaceae</taxon>
        <taxon>Rhodococcus</taxon>
    </lineage>
</organism>
<keyword evidence="3" id="KW-1185">Reference proteome</keyword>
<dbReference type="EMBL" id="FOAW01000012">
    <property type="protein sequence ID" value="SEL66935.1"/>
    <property type="molecule type" value="Genomic_DNA"/>
</dbReference>
<dbReference type="Gene3D" id="3.30.1180.10">
    <property type="match status" value="1"/>
</dbReference>
<dbReference type="SUPFAM" id="SSF82549">
    <property type="entry name" value="DAK1/DegV-like"/>
    <property type="match status" value="1"/>
</dbReference>
<dbReference type="PROSITE" id="PS51482">
    <property type="entry name" value="DEGV"/>
    <property type="match status" value="1"/>
</dbReference>
<evidence type="ECO:0000256" key="1">
    <source>
        <dbReference type="ARBA" id="ARBA00023121"/>
    </source>
</evidence>
<keyword evidence="1" id="KW-0446">Lipid-binding</keyword>
<dbReference type="RefSeq" id="WP_072751023.1">
    <property type="nucleotide sequence ID" value="NZ_FOAW01000012.1"/>
</dbReference>
<dbReference type="Gene3D" id="3.40.50.10170">
    <property type="match status" value="1"/>
</dbReference>
<dbReference type="OrthoDB" id="9760324at2"/>
<dbReference type="InterPro" id="IPR043168">
    <property type="entry name" value="DegV_C"/>
</dbReference>
<dbReference type="Pfam" id="PF02645">
    <property type="entry name" value="DegV"/>
    <property type="match status" value="1"/>
</dbReference>
<gene>
    <name evidence="2" type="ORF">SAMN05444583_112133</name>
</gene>
<dbReference type="PANTHER" id="PTHR33434:SF2">
    <property type="entry name" value="FATTY ACID-BINDING PROTEIN TM_1468"/>
    <property type="match status" value="1"/>
</dbReference>
<proteinExistence type="predicted"/>
<protein>
    <submittedName>
        <fullName evidence="2">EDD domain protein, DegV family</fullName>
    </submittedName>
</protein>
<sequence length="300" mass="30946">MPVVVVTDSSACIAPEVAQRYGIRIVPLHVLVDGSDVREGVDEMPQSLPQGAAITTSGASPGELTEAYSRALDESAGDGVLAVHISRQLSGTWEAGRQAAEEFGGHVRIVDSQSTAMGLGYPALAAARLAKAGGDLRAVYERAVDVANRGRLLIMVDRLDHLRKGGRIGTAAALLGTALAMKPVLHLVDGKLVLREKTRTATKALAKIVESAAEYAGEGPAAVAVHHLQAPERAEEVADALRERIPSISEMVVSEIGTVIGTHVGPGAIGVLVCPGGADAENIATEPAAPGDGAHPQPEN</sequence>
<accession>A0A1H7S386</accession>
<dbReference type="InterPro" id="IPR050270">
    <property type="entry name" value="DegV_domain_contain"/>
</dbReference>
<dbReference type="InterPro" id="IPR003797">
    <property type="entry name" value="DegV"/>
</dbReference>
<dbReference type="NCBIfam" id="TIGR00762">
    <property type="entry name" value="DegV"/>
    <property type="match status" value="1"/>
</dbReference>
<evidence type="ECO:0000313" key="2">
    <source>
        <dbReference type="EMBL" id="SEL66935.1"/>
    </source>
</evidence>
<dbReference type="AlphaFoldDB" id="A0A1H7S386"/>
<evidence type="ECO:0000313" key="3">
    <source>
        <dbReference type="Proteomes" id="UP000198677"/>
    </source>
</evidence>
<dbReference type="PANTHER" id="PTHR33434">
    <property type="entry name" value="DEGV DOMAIN-CONTAINING PROTEIN DR_1986-RELATED"/>
    <property type="match status" value="1"/>
</dbReference>